<accession>A0A251XWS6</accession>
<gene>
    <name evidence="2" type="ORF">CMsap09_12210</name>
</gene>
<dbReference type="Proteomes" id="UP000195106">
    <property type="component" value="Unassembled WGS sequence"/>
</dbReference>
<evidence type="ECO:0000256" key="1">
    <source>
        <dbReference type="SAM" id="MobiDB-lite"/>
    </source>
</evidence>
<sequence>MLEGCVPRDARTLLRIRDVPPPLAPVPGRAWIVAPDGRTGRCSWPPATVAGLEPALQGSDPQGSGGQGSGGQEPGGRPAAAHRPGAHAALGRTPAVSR</sequence>
<organism evidence="2 3">
    <name type="scientific">Clavibacter michiganensis</name>
    <dbReference type="NCBI Taxonomy" id="28447"/>
    <lineage>
        <taxon>Bacteria</taxon>
        <taxon>Bacillati</taxon>
        <taxon>Actinomycetota</taxon>
        <taxon>Actinomycetes</taxon>
        <taxon>Micrococcales</taxon>
        <taxon>Microbacteriaceae</taxon>
        <taxon>Clavibacter</taxon>
    </lineage>
</organism>
<feature type="compositionally biased region" description="Low complexity" evidence="1">
    <location>
        <begin position="75"/>
        <end position="89"/>
    </location>
</feature>
<feature type="compositionally biased region" description="Gly residues" evidence="1">
    <location>
        <begin position="63"/>
        <end position="74"/>
    </location>
</feature>
<comment type="caution">
    <text evidence="2">The sequence shown here is derived from an EMBL/GenBank/DDBJ whole genome shotgun (WGS) entry which is preliminary data.</text>
</comment>
<evidence type="ECO:0000313" key="2">
    <source>
        <dbReference type="EMBL" id="OUE09703.1"/>
    </source>
</evidence>
<feature type="region of interest" description="Disordered" evidence="1">
    <location>
        <begin position="37"/>
        <end position="98"/>
    </location>
</feature>
<dbReference type="EMBL" id="MDHJ01000001">
    <property type="protein sequence ID" value="OUE09703.1"/>
    <property type="molecule type" value="Genomic_DNA"/>
</dbReference>
<reference evidence="2 3" key="1">
    <citation type="submission" date="2016-08" db="EMBL/GenBank/DDBJ databases">
        <title>Genome sequence of Clavibacter michiganensis spp. strain CASJ009.</title>
        <authorList>
            <person name="Thapa S.P."/>
            <person name="Coaker G."/>
        </authorList>
    </citation>
    <scope>NUCLEOTIDE SEQUENCE [LARGE SCALE GENOMIC DNA]</scope>
    <source>
        <strain evidence="2">CASJ009</strain>
    </source>
</reference>
<proteinExistence type="predicted"/>
<name>A0A251XWS6_9MICO</name>
<evidence type="ECO:0000313" key="3">
    <source>
        <dbReference type="Proteomes" id="UP000195106"/>
    </source>
</evidence>
<dbReference type="AlphaFoldDB" id="A0A251XWS6"/>
<protein>
    <submittedName>
        <fullName evidence="2">Uncharacterized protein</fullName>
    </submittedName>
</protein>